<keyword evidence="2" id="KW-0813">Transport</keyword>
<dbReference type="GO" id="GO:0006221">
    <property type="term" value="P:pyrimidine nucleotide biosynthetic process"/>
    <property type="evidence" value="ECO:0007669"/>
    <property type="project" value="InterPro"/>
</dbReference>
<comment type="cofactor">
    <cofactor evidence="10">
        <name>[2Fe-2S] cluster</name>
        <dbReference type="ChEBI" id="CHEBI:190135"/>
    </cofactor>
</comment>
<feature type="binding site" evidence="12">
    <location>
        <position position="265"/>
    </location>
    <ligand>
        <name>[2Fe-2S] cluster</name>
        <dbReference type="ChEBI" id="CHEBI:190135"/>
    </ligand>
</feature>
<dbReference type="PANTHER" id="PTHR43513">
    <property type="entry name" value="DIHYDROOROTATE DEHYDROGENASE B (NAD(+)), ELECTRON TRANSFER SUBUNIT"/>
    <property type="match status" value="1"/>
</dbReference>
<feature type="binding site" evidence="11">
    <location>
        <begin position="93"/>
        <end position="95"/>
    </location>
    <ligand>
        <name>FAD</name>
        <dbReference type="ChEBI" id="CHEBI:57692"/>
    </ligand>
</feature>
<evidence type="ECO:0000256" key="1">
    <source>
        <dbReference type="ARBA" id="ARBA00006422"/>
    </source>
</evidence>
<dbReference type="PROSITE" id="PS51384">
    <property type="entry name" value="FAD_FR"/>
    <property type="match status" value="1"/>
</dbReference>
<dbReference type="InterPro" id="IPR050353">
    <property type="entry name" value="PyrK_electron_transfer"/>
</dbReference>
<evidence type="ECO:0000256" key="2">
    <source>
        <dbReference type="ARBA" id="ARBA00022448"/>
    </source>
</evidence>
<evidence type="ECO:0000256" key="12">
    <source>
        <dbReference type="PIRSR" id="PIRSR006816-2"/>
    </source>
</evidence>
<feature type="binding site" evidence="12">
    <location>
        <position position="251"/>
    </location>
    <ligand>
        <name>[2Fe-2S] cluster</name>
        <dbReference type="ChEBI" id="CHEBI:190135"/>
    </ligand>
</feature>
<keyword evidence="8 12" id="KW-0408">Iron</keyword>
<keyword evidence="3 11" id="KW-0285">Flavoprotein</keyword>
<evidence type="ECO:0000259" key="13">
    <source>
        <dbReference type="PROSITE" id="PS51384"/>
    </source>
</evidence>
<keyword evidence="4 12" id="KW-0001">2Fe-2S</keyword>
<dbReference type="Gene3D" id="2.40.30.10">
    <property type="entry name" value="Translation factors"/>
    <property type="match status" value="1"/>
</dbReference>
<evidence type="ECO:0000313" key="14">
    <source>
        <dbReference type="EMBL" id="EFD94834.1"/>
    </source>
</evidence>
<keyword evidence="7" id="KW-0249">Electron transport</keyword>
<evidence type="ECO:0000256" key="5">
    <source>
        <dbReference type="ARBA" id="ARBA00022723"/>
    </source>
</evidence>
<sequence>MYIFILFYICDRIHEKYIRKGRIRRLKKFLETAEIIQHEIILPTIRRMVVAAPEIAATAVPGQFVNIHYTGGGTFLRRPFGIVAAKNGHITIIYRIVGKGTEEMSRLTVGDVLSIEGPLGEGVFTVSDMPTLLAGGGVGLAPLIFLAAQSPEPIVLIAGKTAVETKCWVPFFAPYAKKIYMTTDDGSAGIKGMATAALDEIFSHHLLQRIAVCGPTPMMKSVAQAAAVKKISCEVSLEKRMACGIGVCLGCTGEYKNRDGRYKVCADGPVFAAEEVFA</sequence>
<dbReference type="GO" id="GO:0050660">
    <property type="term" value="F:flavin adenine dinucleotide binding"/>
    <property type="evidence" value="ECO:0007669"/>
    <property type="project" value="InterPro"/>
</dbReference>
<dbReference type="GO" id="GO:0051537">
    <property type="term" value="F:2 iron, 2 sulfur cluster binding"/>
    <property type="evidence" value="ECO:0007669"/>
    <property type="project" value="UniProtKB-KW"/>
</dbReference>
<dbReference type="SUPFAM" id="SSF52343">
    <property type="entry name" value="Ferredoxin reductase-like, C-terminal NADP-linked domain"/>
    <property type="match status" value="1"/>
</dbReference>
<dbReference type="SUPFAM" id="SSF63380">
    <property type="entry name" value="Riboflavin synthase domain-like"/>
    <property type="match status" value="1"/>
</dbReference>
<dbReference type="AlphaFoldDB" id="D3LSP7"/>
<feature type="domain" description="FAD-binding FR-type" evidence="13">
    <location>
        <begin position="16"/>
        <end position="125"/>
    </location>
</feature>
<protein>
    <submittedName>
        <fullName evidence="14">Oxidoreductase, FAD-binding protein</fullName>
    </submittedName>
</protein>
<dbReference type="InterPro" id="IPR017927">
    <property type="entry name" value="FAD-bd_FR_type"/>
</dbReference>
<dbReference type="InterPro" id="IPR037117">
    <property type="entry name" value="Dihydroorotate_DH_ele_sf"/>
</dbReference>
<dbReference type="InterPro" id="IPR017938">
    <property type="entry name" value="Riboflavin_synthase-like_b-brl"/>
</dbReference>
<gene>
    <name evidence="14" type="ORF">HMPREF0889_0986</name>
</gene>
<evidence type="ECO:0000256" key="9">
    <source>
        <dbReference type="ARBA" id="ARBA00023014"/>
    </source>
</evidence>
<accession>D3LSP7</accession>
<dbReference type="GO" id="GO:0046872">
    <property type="term" value="F:metal ion binding"/>
    <property type="evidence" value="ECO:0007669"/>
    <property type="project" value="UniProtKB-KW"/>
</dbReference>
<keyword evidence="9 12" id="KW-0411">Iron-sulfur</keyword>
<dbReference type="GO" id="GO:0016491">
    <property type="term" value="F:oxidoreductase activity"/>
    <property type="evidence" value="ECO:0007669"/>
    <property type="project" value="InterPro"/>
</dbReference>
<comment type="similarity">
    <text evidence="1">Belongs to the PyrK family.</text>
</comment>
<evidence type="ECO:0000256" key="7">
    <source>
        <dbReference type="ARBA" id="ARBA00022982"/>
    </source>
</evidence>
<dbReference type="Gene3D" id="2.10.240.10">
    <property type="entry name" value="Dihydroorotate dehydrogenase, electron transfer subunit"/>
    <property type="match status" value="1"/>
</dbReference>
<evidence type="ECO:0000256" key="6">
    <source>
        <dbReference type="ARBA" id="ARBA00022827"/>
    </source>
</evidence>
<feature type="binding site" evidence="12">
    <location>
        <position position="248"/>
    </location>
    <ligand>
        <name>[2Fe-2S] cluster</name>
        <dbReference type="ChEBI" id="CHEBI:190135"/>
    </ligand>
</feature>
<dbReference type="Pfam" id="PF00970">
    <property type="entry name" value="FAD_binding_6"/>
    <property type="match status" value="1"/>
</dbReference>
<dbReference type="eggNOG" id="COG0543">
    <property type="taxonomic scope" value="Bacteria"/>
</dbReference>
<evidence type="ECO:0000313" key="15">
    <source>
        <dbReference type="Proteomes" id="UP000003242"/>
    </source>
</evidence>
<feature type="binding site" evidence="12">
    <location>
        <position position="243"/>
    </location>
    <ligand>
        <name>[2Fe-2S] cluster</name>
        <dbReference type="ChEBI" id="CHEBI:190135"/>
    </ligand>
</feature>
<dbReference type="Proteomes" id="UP000003242">
    <property type="component" value="Unassembled WGS sequence"/>
</dbReference>
<dbReference type="PIRSF" id="PIRSF006816">
    <property type="entry name" value="Cyc3_hyd_g"/>
    <property type="match status" value="1"/>
</dbReference>
<dbReference type="Gene3D" id="3.40.50.80">
    <property type="entry name" value="Nucleotide-binding domain of ferredoxin-NADP reductase (FNR) module"/>
    <property type="match status" value="1"/>
</dbReference>
<dbReference type="PANTHER" id="PTHR43513:SF3">
    <property type="entry name" value="DIHYDROOROTATE DEHYDROGENASE B (NAD(+)), ELECTRON TRANSFER SUBUNIT-RELATED"/>
    <property type="match status" value="1"/>
</dbReference>
<organism evidence="14 15">
    <name type="scientific">Megasphaera lornae</name>
    <dbReference type="NCBI Taxonomy" id="1000568"/>
    <lineage>
        <taxon>Bacteria</taxon>
        <taxon>Bacillati</taxon>
        <taxon>Bacillota</taxon>
        <taxon>Negativicutes</taxon>
        <taxon>Veillonellales</taxon>
        <taxon>Veillonellaceae</taxon>
        <taxon>Megasphaera</taxon>
    </lineage>
</organism>
<dbReference type="EMBL" id="ADGP01000003">
    <property type="protein sequence ID" value="EFD94834.1"/>
    <property type="molecule type" value="Genomic_DNA"/>
</dbReference>
<keyword evidence="6 11" id="KW-0274">FAD</keyword>
<comment type="cofactor">
    <cofactor evidence="11">
        <name>FAD</name>
        <dbReference type="ChEBI" id="CHEBI:57692"/>
    </cofactor>
    <text evidence="11">Binds 1 FAD per subunit.</text>
</comment>
<keyword evidence="5 12" id="KW-0479">Metal-binding</keyword>
<dbReference type="STRING" id="699218.HMPREF0889_0986"/>
<evidence type="ECO:0000256" key="4">
    <source>
        <dbReference type="ARBA" id="ARBA00022714"/>
    </source>
</evidence>
<evidence type="ECO:0000256" key="8">
    <source>
        <dbReference type="ARBA" id="ARBA00023004"/>
    </source>
</evidence>
<dbReference type="Pfam" id="PF10418">
    <property type="entry name" value="DHODB_Fe-S_bind"/>
    <property type="match status" value="1"/>
</dbReference>
<feature type="binding site" evidence="11">
    <location>
        <begin position="100"/>
        <end position="101"/>
    </location>
    <ligand>
        <name>FAD</name>
        <dbReference type="ChEBI" id="CHEBI:57692"/>
    </ligand>
</feature>
<name>D3LSP7_9FIRM</name>
<dbReference type="InterPro" id="IPR039261">
    <property type="entry name" value="FNR_nucleotide-bd"/>
</dbReference>
<dbReference type="InterPro" id="IPR008333">
    <property type="entry name" value="Cbr1-like_FAD-bd_dom"/>
</dbReference>
<reference evidence="15" key="1">
    <citation type="submission" date="2009-12" db="EMBL/GenBank/DDBJ databases">
        <title>Sequence of Clostridiales genomosp. BVAB3 str. UPII9-5.</title>
        <authorList>
            <person name="Madupu R."/>
            <person name="Durkin A.S."/>
            <person name="Torralba M."/>
            <person name="Methe B."/>
            <person name="Sutton G.G."/>
            <person name="Strausberg R.L."/>
            <person name="Nelson K.E."/>
        </authorList>
    </citation>
    <scope>NUCLEOTIDE SEQUENCE [LARGE SCALE GENOMIC DNA]</scope>
    <source>
        <strain evidence="15">28L</strain>
    </source>
</reference>
<comment type="cofactor">
    <cofactor evidence="12">
        <name>[2Fe-2S] cluster</name>
        <dbReference type="ChEBI" id="CHEBI:190135"/>
    </cofactor>
    <text evidence="12">Binds 1 [2Fe-2S] cluster per subunit.</text>
</comment>
<dbReference type="CDD" id="cd06218">
    <property type="entry name" value="DHOD_e_trans"/>
    <property type="match status" value="1"/>
</dbReference>
<dbReference type="InterPro" id="IPR012165">
    <property type="entry name" value="Cyt_c3_hydrogenase_gsu"/>
</dbReference>
<comment type="caution">
    <text evidence="14">The sequence shown here is derived from an EMBL/GenBank/DDBJ whole genome shotgun (WGS) entry which is preliminary data.</text>
</comment>
<evidence type="ECO:0000256" key="3">
    <source>
        <dbReference type="ARBA" id="ARBA00022630"/>
    </source>
</evidence>
<evidence type="ECO:0000256" key="10">
    <source>
        <dbReference type="ARBA" id="ARBA00034078"/>
    </source>
</evidence>
<evidence type="ECO:0000256" key="11">
    <source>
        <dbReference type="PIRSR" id="PIRSR006816-1"/>
    </source>
</evidence>
<proteinExistence type="inferred from homology"/>
<dbReference type="InterPro" id="IPR019480">
    <property type="entry name" value="Dihydroorotate_DH_Fe-S-bd"/>
</dbReference>